<dbReference type="SUPFAM" id="SSF103365">
    <property type="entry name" value="Hypothetical protein PH1602"/>
    <property type="match status" value="1"/>
</dbReference>
<dbReference type="Gene3D" id="3.90.1860.10">
    <property type="entry name" value="tRNA-splicing ligase RtcB"/>
    <property type="match status" value="1"/>
</dbReference>
<dbReference type="InterPro" id="IPR036025">
    <property type="entry name" value="RtcB-like_sf"/>
</dbReference>
<keyword evidence="7 10" id="KW-0342">GTP-binding</keyword>
<comment type="cofactor">
    <cofactor evidence="1">
        <name>Mn(2+)</name>
        <dbReference type="ChEBI" id="CHEBI:29035"/>
    </cofactor>
</comment>
<keyword evidence="5 10" id="KW-0547">Nucleotide-binding</keyword>
<name>A0A0D8ZWD9_9CYAN</name>
<evidence type="ECO:0000313" key="12">
    <source>
        <dbReference type="Proteomes" id="UP000032452"/>
    </source>
</evidence>
<dbReference type="EC" id="6.5.1.8" evidence="2"/>
<comment type="catalytic activity">
    <reaction evidence="9">
        <text>a 3'-end 3'-phospho-ribonucleotide-RNA + a 5'-end dephospho-ribonucleoside-RNA + GTP = a ribonucleotidyl-ribonucleotide-RNA + GMP + diphosphate</text>
        <dbReference type="Rhea" id="RHEA:68076"/>
        <dbReference type="Rhea" id="RHEA-COMP:10463"/>
        <dbReference type="Rhea" id="RHEA-COMP:13936"/>
        <dbReference type="Rhea" id="RHEA-COMP:17355"/>
        <dbReference type="ChEBI" id="CHEBI:33019"/>
        <dbReference type="ChEBI" id="CHEBI:37565"/>
        <dbReference type="ChEBI" id="CHEBI:58115"/>
        <dbReference type="ChEBI" id="CHEBI:83062"/>
        <dbReference type="ChEBI" id="CHEBI:138284"/>
        <dbReference type="ChEBI" id="CHEBI:173118"/>
        <dbReference type="EC" id="6.5.1.8"/>
    </reaction>
</comment>
<dbReference type="STRING" id="1618023.UH38_12235"/>
<dbReference type="InterPro" id="IPR001233">
    <property type="entry name" value="RtcB"/>
</dbReference>
<feature type="binding site" evidence="10">
    <location>
        <position position="64"/>
    </location>
    <ligand>
        <name>GMP</name>
        <dbReference type="ChEBI" id="CHEBI:58115"/>
    </ligand>
</feature>
<evidence type="ECO:0000256" key="4">
    <source>
        <dbReference type="ARBA" id="ARBA00022723"/>
    </source>
</evidence>
<dbReference type="GO" id="GO:0170057">
    <property type="term" value="F:RNA ligase (GTP) activity"/>
    <property type="evidence" value="ECO:0007669"/>
    <property type="project" value="UniProtKB-EC"/>
</dbReference>
<dbReference type="GO" id="GO:0042245">
    <property type="term" value="P:RNA repair"/>
    <property type="evidence" value="ECO:0007669"/>
    <property type="project" value="UniProtKB-KW"/>
</dbReference>
<keyword evidence="8" id="KW-0464">Manganese</keyword>
<evidence type="ECO:0000313" key="11">
    <source>
        <dbReference type="EMBL" id="KJH71556.1"/>
    </source>
</evidence>
<evidence type="ECO:0000256" key="1">
    <source>
        <dbReference type="ARBA" id="ARBA00001936"/>
    </source>
</evidence>
<evidence type="ECO:0000256" key="2">
    <source>
        <dbReference type="ARBA" id="ARBA00012726"/>
    </source>
</evidence>
<reference evidence="11 12" key="1">
    <citation type="submission" date="2015-02" db="EMBL/GenBank/DDBJ databases">
        <title>Draft genome of a novel marine cyanobacterium (Chroococcales) isolated from South Atlantic Ocean.</title>
        <authorList>
            <person name="Rigonato J."/>
            <person name="Alvarenga D.O."/>
            <person name="Branco L.H."/>
            <person name="Varani A.M."/>
            <person name="Brandini F.P."/>
            <person name="Fiore M.F."/>
        </authorList>
    </citation>
    <scope>NUCLEOTIDE SEQUENCE [LARGE SCALE GENOMIC DNA]</scope>
    <source>
        <strain evidence="11 12">CENA595</strain>
    </source>
</reference>
<dbReference type="GO" id="GO:0003909">
    <property type="term" value="F:DNA ligase activity"/>
    <property type="evidence" value="ECO:0007669"/>
    <property type="project" value="TreeGrafter"/>
</dbReference>
<proteinExistence type="predicted"/>
<dbReference type="PANTHER" id="PTHR43749">
    <property type="entry name" value="RNA-SPLICING LIGASE RTCB"/>
    <property type="match status" value="1"/>
</dbReference>
<dbReference type="GO" id="GO:0005525">
    <property type="term" value="F:GTP binding"/>
    <property type="evidence" value="ECO:0007669"/>
    <property type="project" value="UniProtKB-KW"/>
</dbReference>
<evidence type="ECO:0000256" key="6">
    <source>
        <dbReference type="ARBA" id="ARBA00022800"/>
    </source>
</evidence>
<dbReference type="AlphaFoldDB" id="A0A0D8ZWD9"/>
<organism evidence="11 12">
    <name type="scientific">Aliterella atlantica CENA595</name>
    <dbReference type="NCBI Taxonomy" id="1618023"/>
    <lineage>
        <taxon>Bacteria</taxon>
        <taxon>Bacillati</taxon>
        <taxon>Cyanobacteriota</taxon>
        <taxon>Cyanophyceae</taxon>
        <taxon>Chroococcidiopsidales</taxon>
        <taxon>Aliterellaceae</taxon>
        <taxon>Aliterella</taxon>
    </lineage>
</organism>
<keyword evidence="4" id="KW-0479">Metal-binding</keyword>
<dbReference type="InterPro" id="IPR052915">
    <property type="entry name" value="RtcB-like"/>
</dbReference>
<dbReference type="GO" id="GO:0030145">
    <property type="term" value="F:manganese ion binding"/>
    <property type="evidence" value="ECO:0007669"/>
    <property type="project" value="TreeGrafter"/>
</dbReference>
<evidence type="ECO:0000256" key="5">
    <source>
        <dbReference type="ARBA" id="ARBA00022741"/>
    </source>
</evidence>
<dbReference type="Pfam" id="PF01139">
    <property type="entry name" value="RtcB"/>
    <property type="match status" value="1"/>
</dbReference>
<evidence type="ECO:0000256" key="10">
    <source>
        <dbReference type="PIRSR" id="PIRSR601233-2"/>
    </source>
</evidence>
<comment type="caution">
    <text evidence="11">The sequence shown here is derived from an EMBL/GenBank/DDBJ whole genome shotgun (WGS) entry which is preliminary data.</text>
</comment>
<evidence type="ECO:0000256" key="9">
    <source>
        <dbReference type="ARBA" id="ARBA00047746"/>
    </source>
</evidence>
<dbReference type="GO" id="GO:0006396">
    <property type="term" value="P:RNA processing"/>
    <property type="evidence" value="ECO:0007669"/>
    <property type="project" value="InterPro"/>
</dbReference>
<dbReference type="Proteomes" id="UP000032452">
    <property type="component" value="Unassembled WGS sequence"/>
</dbReference>
<keyword evidence="3" id="KW-0436">Ligase</keyword>
<sequence length="65" mass="7261">MTNTRKKLLLLNDLIEQTKGVECRKDEGILDEIPGAYKSIDRVMSNQSDLVEIVATLKQVVCVKG</sequence>
<keyword evidence="12" id="KW-1185">Reference proteome</keyword>
<keyword evidence="6" id="KW-0692">RNA repair</keyword>
<evidence type="ECO:0000256" key="8">
    <source>
        <dbReference type="ARBA" id="ARBA00023211"/>
    </source>
</evidence>
<protein>
    <recommendedName>
        <fullName evidence="2">3'-phosphate/5'-hydroxy nucleic acid ligase</fullName>
        <ecNumber evidence="2">6.5.1.8</ecNumber>
    </recommendedName>
</protein>
<dbReference type="EMBL" id="JYON01000011">
    <property type="protein sequence ID" value="KJH71556.1"/>
    <property type="molecule type" value="Genomic_DNA"/>
</dbReference>
<evidence type="ECO:0000256" key="3">
    <source>
        <dbReference type="ARBA" id="ARBA00022598"/>
    </source>
</evidence>
<accession>A0A0D8ZWD9</accession>
<dbReference type="PANTHER" id="PTHR43749:SF2">
    <property type="entry name" value="RNA-SPLICING LIGASE RTCB"/>
    <property type="match status" value="1"/>
</dbReference>
<dbReference type="GO" id="GO:0006281">
    <property type="term" value="P:DNA repair"/>
    <property type="evidence" value="ECO:0007669"/>
    <property type="project" value="TreeGrafter"/>
</dbReference>
<evidence type="ECO:0000256" key="7">
    <source>
        <dbReference type="ARBA" id="ARBA00023134"/>
    </source>
</evidence>
<dbReference type="PATRIC" id="fig|1618023.3.peg.4316"/>
<gene>
    <name evidence="11" type="ORF">UH38_12235</name>
</gene>